<protein>
    <submittedName>
        <fullName evidence="1">Four helix bundle protein</fullName>
    </submittedName>
</protein>
<dbReference type="AlphaFoldDB" id="A0A501W8W8"/>
<accession>A0A501W8W8</accession>
<dbReference type="Gene3D" id="1.20.1440.60">
    <property type="entry name" value="23S rRNA-intervening sequence"/>
    <property type="match status" value="1"/>
</dbReference>
<dbReference type="PANTHER" id="PTHR38471:SF2">
    <property type="entry name" value="FOUR HELIX BUNDLE PROTEIN"/>
    <property type="match status" value="1"/>
</dbReference>
<dbReference type="EMBL" id="VFRQ01000002">
    <property type="protein sequence ID" value="TPE45182.1"/>
    <property type="molecule type" value="Genomic_DNA"/>
</dbReference>
<dbReference type="CDD" id="cd16377">
    <property type="entry name" value="23S_rRNA_IVP_like"/>
    <property type="match status" value="1"/>
</dbReference>
<dbReference type="InterPro" id="IPR036583">
    <property type="entry name" value="23S_rRNA_IVS_sf"/>
</dbReference>
<dbReference type="NCBIfam" id="NF008911">
    <property type="entry name" value="PRK12275.1-2"/>
    <property type="match status" value="1"/>
</dbReference>
<keyword evidence="2" id="KW-1185">Reference proteome</keyword>
<dbReference type="Proteomes" id="UP000316727">
    <property type="component" value="Unassembled WGS sequence"/>
</dbReference>
<organism evidence="1 2">
    <name type="scientific">Pontibacter mangrovi</name>
    <dbReference type="NCBI Taxonomy" id="2589816"/>
    <lineage>
        <taxon>Bacteria</taxon>
        <taxon>Pseudomonadati</taxon>
        <taxon>Bacteroidota</taxon>
        <taxon>Cytophagia</taxon>
        <taxon>Cytophagales</taxon>
        <taxon>Hymenobacteraceae</taxon>
        <taxon>Pontibacter</taxon>
    </lineage>
</organism>
<name>A0A501W8W8_9BACT</name>
<evidence type="ECO:0000313" key="2">
    <source>
        <dbReference type="Proteomes" id="UP000316727"/>
    </source>
</evidence>
<gene>
    <name evidence="1" type="ORF">FJM65_03845</name>
</gene>
<dbReference type="SUPFAM" id="SSF158446">
    <property type="entry name" value="IVS-encoded protein-like"/>
    <property type="match status" value="1"/>
</dbReference>
<evidence type="ECO:0000313" key="1">
    <source>
        <dbReference type="EMBL" id="TPE45182.1"/>
    </source>
</evidence>
<proteinExistence type="predicted"/>
<dbReference type="PANTHER" id="PTHR38471">
    <property type="entry name" value="FOUR HELIX BUNDLE PROTEIN"/>
    <property type="match status" value="1"/>
</dbReference>
<dbReference type="InterPro" id="IPR012657">
    <property type="entry name" value="23S_rRNA-intervening_sequence"/>
</dbReference>
<dbReference type="RefSeq" id="WP_140619637.1">
    <property type="nucleotide sequence ID" value="NZ_VFRQ01000002.1"/>
</dbReference>
<dbReference type="Pfam" id="PF05635">
    <property type="entry name" value="23S_rRNA_IVP"/>
    <property type="match status" value="1"/>
</dbReference>
<dbReference type="OrthoDB" id="9811959at2"/>
<reference evidence="1 2" key="1">
    <citation type="submission" date="2019-06" db="EMBL/GenBank/DDBJ databases">
        <title>A novel bacterium of genus Pontibacter, isolated from marine sediment.</title>
        <authorList>
            <person name="Huang H."/>
            <person name="Mo K."/>
            <person name="Hu Y."/>
        </authorList>
    </citation>
    <scope>NUCLEOTIDE SEQUENCE [LARGE SCALE GENOMIC DNA]</scope>
    <source>
        <strain evidence="1 2">HB172049</strain>
    </source>
</reference>
<sequence length="121" mass="13428">MHNFKDLKIWQRSMELAKVVYETTAAFPGNEKYGLTSQINRAAVSIPSNIAEGAGRSSSKEFSQFLSIALGSAFELETQLILANSFGLVKEAQLKQLLSQLEQIQKMINSFKKTVSKKSNV</sequence>
<comment type="caution">
    <text evidence="1">The sequence shown here is derived from an EMBL/GenBank/DDBJ whole genome shotgun (WGS) entry which is preliminary data.</text>
</comment>
<dbReference type="NCBIfam" id="TIGR02436">
    <property type="entry name" value="four helix bundle protein"/>
    <property type="match status" value="1"/>
</dbReference>